<dbReference type="Proteomes" id="UP001155660">
    <property type="component" value="Chromosome B14"/>
</dbReference>
<name>A0A9Q9X3V0_CYPCA</name>
<dbReference type="AlphaFoldDB" id="A0A9Q9X3V0"/>
<reference evidence="2" key="1">
    <citation type="submission" date="2025-08" db="UniProtKB">
        <authorList>
            <consortium name="RefSeq"/>
        </authorList>
    </citation>
    <scope>IDENTIFICATION</scope>
    <source>
        <tissue evidence="2">Muscle</tissue>
    </source>
</reference>
<feature type="compositionally biased region" description="Polar residues" evidence="1">
    <location>
        <begin position="177"/>
        <end position="187"/>
    </location>
</feature>
<protein>
    <submittedName>
        <fullName evidence="2">Uncharacterized protein LOC122139693</fullName>
    </submittedName>
</protein>
<evidence type="ECO:0000313" key="2">
    <source>
        <dbReference type="RefSeq" id="XP_042594749.1"/>
    </source>
</evidence>
<dbReference type="GeneID" id="122139693"/>
<feature type="region of interest" description="Disordered" evidence="1">
    <location>
        <begin position="46"/>
        <end position="89"/>
    </location>
</feature>
<feature type="region of interest" description="Disordered" evidence="1">
    <location>
        <begin position="158"/>
        <end position="187"/>
    </location>
</feature>
<dbReference type="RefSeq" id="XP_042594749.1">
    <property type="nucleotide sequence ID" value="XM_042738815.1"/>
</dbReference>
<evidence type="ECO:0000256" key="1">
    <source>
        <dbReference type="SAM" id="MobiDB-lite"/>
    </source>
</evidence>
<gene>
    <name evidence="2" type="primary">LOC122139693</name>
</gene>
<proteinExistence type="predicted"/>
<dbReference type="CTD" id="132884"/>
<accession>A0A9Q9X3V0</accession>
<dbReference type="OrthoDB" id="8852462at2759"/>
<dbReference type="KEGG" id="ccar:122139693"/>
<sequence>MMESGSCSSLADRLRHDVLSRNLSDTPQHRDRDRFLKKRQKLLDKLLSGAGGSGVAEETQRRRRHRRELPVPEPSEETEAGPETRAGEEAWPEGVAAVEGAWPAGLAQDSLVPTWDGSEGVCPGGVAAAEGAWSVGVAQDSLMSAERLFVFRCVPPAAQQHTQTSHSRKKRNFLNFKKSSVAPQPNM</sequence>
<organism evidence="2">
    <name type="scientific">Cyprinus carpio</name>
    <name type="common">Common carp</name>
    <dbReference type="NCBI Taxonomy" id="7962"/>
    <lineage>
        <taxon>Eukaryota</taxon>
        <taxon>Metazoa</taxon>
        <taxon>Chordata</taxon>
        <taxon>Craniata</taxon>
        <taxon>Vertebrata</taxon>
        <taxon>Euteleostomi</taxon>
        <taxon>Actinopterygii</taxon>
        <taxon>Neopterygii</taxon>
        <taxon>Teleostei</taxon>
        <taxon>Ostariophysi</taxon>
        <taxon>Cypriniformes</taxon>
        <taxon>Cyprinidae</taxon>
        <taxon>Cyprininae</taxon>
        <taxon>Cyprinus</taxon>
    </lineage>
</organism>